<keyword evidence="5" id="KW-0539">Nucleus</keyword>
<keyword evidence="9" id="KW-1185">Reference proteome</keyword>
<evidence type="ECO:0000256" key="5">
    <source>
        <dbReference type="ARBA" id="ARBA00023242"/>
    </source>
</evidence>
<keyword evidence="8" id="KW-0436">Ligase</keyword>
<accession>A0ABR2WTA6</accession>
<evidence type="ECO:0000256" key="3">
    <source>
        <dbReference type="ARBA" id="ARBA00005673"/>
    </source>
</evidence>
<dbReference type="InterPro" id="IPR045886">
    <property type="entry name" value="ThiF/MoeB/HesA"/>
</dbReference>
<evidence type="ECO:0000256" key="6">
    <source>
        <dbReference type="ARBA" id="ARBA00044354"/>
    </source>
</evidence>
<dbReference type="InterPro" id="IPR035985">
    <property type="entry name" value="Ubiquitin-activating_enz"/>
</dbReference>
<dbReference type="CDD" id="cd01492">
    <property type="entry name" value="Aos1_SUMO"/>
    <property type="match status" value="1"/>
</dbReference>
<evidence type="ECO:0000313" key="8">
    <source>
        <dbReference type="EMBL" id="KAK9764779.1"/>
    </source>
</evidence>
<dbReference type="InterPro" id="IPR000594">
    <property type="entry name" value="ThiF_NAD_FAD-bd"/>
</dbReference>
<protein>
    <recommendedName>
        <fullName evidence="6">Ubiquitin-like 1-activating enzyme E1A</fullName>
    </recommendedName>
</protein>
<evidence type="ECO:0000256" key="4">
    <source>
        <dbReference type="ARBA" id="ARBA00022786"/>
    </source>
</evidence>
<sequence length="342" mass="38669">MDNIATHNSTDPKVISEDEAALYDRQIRLWGLEAQQRMRNASILMVGFSALSNEVCKNLVLAGIGSITIVDEKLVTPEDLGAQFYISEDCIGKNRVESAVEGLRNLNPRVKINVITANVKTLSDDFFTDFEIVVLTECDLSTMKRINNLCRNVQTKFYTADTYGFFGYIFCDLIKHDYIEDRKETVTSKTEEAEIKRVKKEEEFVSLETALSKTWNNMTLRQIKKRVSPVIFGIQVLWQFQEKHQRLPKSNENDIKEILDIRNDLLPTISVDISVLDDDFLKTLVLNAQADLAPVCAIVGGILSQEILKVLSAKELPVNNFFLYNGLNGSGLVHRLDPTTTI</sequence>
<evidence type="ECO:0000256" key="1">
    <source>
        <dbReference type="ARBA" id="ARBA00004123"/>
    </source>
</evidence>
<dbReference type="SUPFAM" id="SSF69572">
    <property type="entry name" value="Activating enzymes of the ubiquitin-like proteins"/>
    <property type="match status" value="1"/>
</dbReference>
<name>A0ABR2WTA6_9FUNG</name>
<proteinExistence type="inferred from homology"/>
<gene>
    <name evidence="8" type="primary">AOS1</name>
    <name evidence="8" type="ORF">K7432_007446</name>
</gene>
<evidence type="ECO:0000256" key="2">
    <source>
        <dbReference type="ARBA" id="ARBA00004718"/>
    </source>
</evidence>
<dbReference type="InterPro" id="IPR000011">
    <property type="entry name" value="UBQ/SUMO-activ_enz_E1-like"/>
</dbReference>
<comment type="subcellular location">
    <subcellularLocation>
        <location evidence="1">Nucleus</location>
    </subcellularLocation>
</comment>
<organism evidence="8 9">
    <name type="scientific">Basidiobolus ranarum</name>
    <dbReference type="NCBI Taxonomy" id="34480"/>
    <lineage>
        <taxon>Eukaryota</taxon>
        <taxon>Fungi</taxon>
        <taxon>Fungi incertae sedis</taxon>
        <taxon>Zoopagomycota</taxon>
        <taxon>Entomophthoromycotina</taxon>
        <taxon>Basidiobolomycetes</taxon>
        <taxon>Basidiobolales</taxon>
        <taxon>Basidiobolaceae</taxon>
        <taxon>Basidiobolus</taxon>
    </lineage>
</organism>
<dbReference type="Gene3D" id="3.40.50.720">
    <property type="entry name" value="NAD(P)-binding Rossmann-like Domain"/>
    <property type="match status" value="1"/>
</dbReference>
<dbReference type="Proteomes" id="UP001479436">
    <property type="component" value="Unassembled WGS sequence"/>
</dbReference>
<dbReference type="PANTHER" id="PTHR10953:SF162">
    <property type="entry name" value="SUMO-ACTIVATING ENZYME SUBUNIT 1"/>
    <property type="match status" value="1"/>
</dbReference>
<reference evidence="8 9" key="1">
    <citation type="submission" date="2023-04" db="EMBL/GenBank/DDBJ databases">
        <title>Genome of Basidiobolus ranarum AG-B5.</title>
        <authorList>
            <person name="Stajich J.E."/>
            <person name="Carter-House D."/>
            <person name="Gryganskyi A."/>
        </authorList>
    </citation>
    <scope>NUCLEOTIDE SEQUENCE [LARGE SCALE GENOMIC DNA]</scope>
    <source>
        <strain evidence="8 9">AG-B5</strain>
    </source>
</reference>
<dbReference type="EMBL" id="JASJQH010000368">
    <property type="protein sequence ID" value="KAK9764779.1"/>
    <property type="molecule type" value="Genomic_DNA"/>
</dbReference>
<dbReference type="PANTHER" id="PTHR10953">
    <property type="entry name" value="UBIQUITIN-ACTIVATING ENZYME E1"/>
    <property type="match status" value="1"/>
</dbReference>
<feature type="domain" description="THIF-type NAD/FAD binding fold" evidence="7">
    <location>
        <begin position="23"/>
        <end position="334"/>
    </location>
</feature>
<evidence type="ECO:0000259" key="7">
    <source>
        <dbReference type="Pfam" id="PF00899"/>
    </source>
</evidence>
<comment type="similarity">
    <text evidence="3">Belongs to the ubiquitin-activating E1 family.</text>
</comment>
<dbReference type="PRINTS" id="PR01849">
    <property type="entry name" value="UBIQUITINACT"/>
</dbReference>
<comment type="caution">
    <text evidence="8">The sequence shown here is derived from an EMBL/GenBank/DDBJ whole genome shotgun (WGS) entry which is preliminary data.</text>
</comment>
<keyword evidence="4" id="KW-0833">Ubl conjugation pathway</keyword>
<dbReference type="Pfam" id="PF00899">
    <property type="entry name" value="ThiF"/>
    <property type="match status" value="1"/>
</dbReference>
<evidence type="ECO:0000313" key="9">
    <source>
        <dbReference type="Proteomes" id="UP001479436"/>
    </source>
</evidence>
<dbReference type="GO" id="GO:0004839">
    <property type="term" value="F:ubiquitin activating enzyme activity"/>
    <property type="evidence" value="ECO:0007669"/>
    <property type="project" value="UniProtKB-EC"/>
</dbReference>
<comment type="pathway">
    <text evidence="2">Protein modification; protein sumoylation.</text>
</comment>